<evidence type="ECO:0000256" key="6">
    <source>
        <dbReference type="ARBA" id="ARBA00022737"/>
    </source>
</evidence>
<sequence>MTTGHSTLIDAIDALLPQTQCGKCGHPGCRPYAEAIAEGEPINRCPPGGEETIARLSELTGEPSLPLEQPAQMPLAAVIREAECIGCTKCIQACPVDAILGASKRMHTVIAAECTGCELCVAPCPVDCIDLVPHPDWQAATDAAERQAYLARRARLGRRRHQARQQRLARLEREKRLERQRRLIRQGTRGSHGGPGPTPPQRQRHMAVKAAEQAVRRAHMQFESAQRRDDQEACRLAEAQLERATALLEEARAALASNPSP</sequence>
<dbReference type="InterPro" id="IPR050294">
    <property type="entry name" value="RnfB_subfamily"/>
</dbReference>
<dbReference type="Gene3D" id="1.10.15.40">
    <property type="entry name" value="Electron transport complex subunit B, putative Fe-S cluster"/>
    <property type="match status" value="1"/>
</dbReference>
<dbReference type="Gene3D" id="3.30.70.20">
    <property type="match status" value="1"/>
</dbReference>
<keyword evidence="3" id="KW-0004">4Fe-4S</keyword>
<dbReference type="PROSITE" id="PS51379">
    <property type="entry name" value="4FE4S_FER_2"/>
    <property type="match status" value="2"/>
</dbReference>
<keyword evidence="2" id="KW-1003">Cell membrane</keyword>
<evidence type="ECO:0000313" key="18">
    <source>
        <dbReference type="Proteomes" id="UP000464013"/>
    </source>
</evidence>
<evidence type="ECO:0000256" key="10">
    <source>
        <dbReference type="ARBA" id="ARBA00023014"/>
    </source>
</evidence>
<evidence type="ECO:0000256" key="3">
    <source>
        <dbReference type="ARBA" id="ARBA00022485"/>
    </source>
</evidence>
<dbReference type="GO" id="GO:0046872">
    <property type="term" value="F:metal ion binding"/>
    <property type="evidence" value="ECO:0007669"/>
    <property type="project" value="UniProtKB-KW"/>
</dbReference>
<keyword evidence="6" id="KW-0677">Repeat</keyword>
<protein>
    <recommendedName>
        <fullName evidence="12">Ion-translocating oxidoreductase complex subunit B</fullName>
    </recommendedName>
</protein>
<dbReference type="Proteomes" id="UP000464013">
    <property type="component" value="Chromosome"/>
</dbReference>
<feature type="region of interest" description="Disordered" evidence="14">
    <location>
        <begin position="181"/>
        <end position="207"/>
    </location>
</feature>
<accession>A0A6I6SRT2</accession>
<keyword evidence="10" id="KW-0411">Iron-sulfur</keyword>
<evidence type="ECO:0000256" key="2">
    <source>
        <dbReference type="ARBA" id="ARBA00022475"/>
    </source>
</evidence>
<dbReference type="NCBIfam" id="TIGR01944">
    <property type="entry name" value="rnfB"/>
    <property type="match status" value="1"/>
</dbReference>
<name>A0A6I6SRT2_9GAMM</name>
<proteinExistence type="predicted"/>
<keyword evidence="1" id="KW-0813">Transport</keyword>
<evidence type="ECO:0000256" key="11">
    <source>
        <dbReference type="ARBA" id="ARBA00023136"/>
    </source>
</evidence>
<feature type="domain" description="4Fe-4S" evidence="16">
    <location>
        <begin position="4"/>
        <end position="62"/>
    </location>
</feature>
<dbReference type="AlphaFoldDB" id="A0A6I6SRT2"/>
<evidence type="ECO:0000259" key="15">
    <source>
        <dbReference type="PROSITE" id="PS51379"/>
    </source>
</evidence>
<feature type="domain" description="4Fe-4S ferredoxin-type" evidence="15">
    <location>
        <begin position="105"/>
        <end position="134"/>
    </location>
</feature>
<evidence type="ECO:0000256" key="8">
    <source>
        <dbReference type="ARBA" id="ARBA00022982"/>
    </source>
</evidence>
<keyword evidence="4" id="KW-0997">Cell inner membrane</keyword>
<gene>
    <name evidence="17" type="ORF">EKK97_13205</name>
</gene>
<keyword evidence="13" id="KW-0175">Coiled coil</keyword>
<dbReference type="Pfam" id="PF14697">
    <property type="entry name" value="Fer4_21"/>
    <property type="match status" value="1"/>
</dbReference>
<evidence type="ECO:0000256" key="5">
    <source>
        <dbReference type="ARBA" id="ARBA00022723"/>
    </source>
</evidence>
<keyword evidence="11" id="KW-0472">Membrane</keyword>
<dbReference type="EMBL" id="CP035042">
    <property type="protein sequence ID" value="QHC50347.1"/>
    <property type="molecule type" value="Genomic_DNA"/>
</dbReference>
<evidence type="ECO:0000256" key="14">
    <source>
        <dbReference type="SAM" id="MobiDB-lite"/>
    </source>
</evidence>
<dbReference type="PROSITE" id="PS51656">
    <property type="entry name" value="4FE4S"/>
    <property type="match status" value="1"/>
</dbReference>
<keyword evidence="18" id="KW-1185">Reference proteome</keyword>
<evidence type="ECO:0000256" key="4">
    <source>
        <dbReference type="ARBA" id="ARBA00022519"/>
    </source>
</evidence>
<reference evidence="17 18" key="1">
    <citation type="submission" date="2019-01" db="EMBL/GenBank/DDBJ databases">
        <title>Complete genome of a denitifying bacterium Halomons sp. BC-M4-5.</title>
        <authorList>
            <person name="Wang L."/>
            <person name="Shao Z."/>
        </authorList>
    </citation>
    <scope>NUCLEOTIDE SEQUENCE [LARGE SCALE GENOMIC DNA]</scope>
    <source>
        <strain evidence="17 18">BC-M4-5</strain>
    </source>
</reference>
<dbReference type="FunFam" id="1.10.15.40:FF:000001">
    <property type="entry name" value="Ion-translocating oxidoreductase complex subunit B"/>
    <property type="match status" value="1"/>
</dbReference>
<keyword evidence="5" id="KW-0479">Metal-binding</keyword>
<dbReference type="InterPro" id="IPR007202">
    <property type="entry name" value="4Fe-4S_dom"/>
</dbReference>
<dbReference type="OrthoDB" id="9789936at2"/>
<feature type="coiled-coil region" evidence="13">
    <location>
        <begin position="208"/>
        <end position="254"/>
    </location>
</feature>
<dbReference type="InterPro" id="IPR017900">
    <property type="entry name" value="4Fe4S_Fe_S_CS"/>
</dbReference>
<evidence type="ECO:0000259" key="16">
    <source>
        <dbReference type="PROSITE" id="PS51656"/>
    </source>
</evidence>
<dbReference type="GO" id="GO:0009055">
    <property type="term" value="F:electron transfer activity"/>
    <property type="evidence" value="ECO:0007669"/>
    <property type="project" value="InterPro"/>
</dbReference>
<evidence type="ECO:0000256" key="12">
    <source>
        <dbReference type="ARBA" id="ARBA00067794"/>
    </source>
</evidence>
<dbReference type="KEGG" id="htx:EKK97_13205"/>
<dbReference type="GO" id="GO:0051539">
    <property type="term" value="F:4 iron, 4 sulfur cluster binding"/>
    <property type="evidence" value="ECO:0007669"/>
    <property type="project" value="UniProtKB-KW"/>
</dbReference>
<dbReference type="InterPro" id="IPR010207">
    <property type="entry name" value="Elect_transpt_cplx_RnfB/RsxB"/>
</dbReference>
<keyword evidence="9" id="KW-0408">Iron</keyword>
<evidence type="ECO:0000256" key="9">
    <source>
        <dbReference type="ARBA" id="ARBA00023004"/>
    </source>
</evidence>
<dbReference type="PANTHER" id="PTHR42859">
    <property type="entry name" value="OXIDOREDUCTASE"/>
    <property type="match status" value="1"/>
</dbReference>
<evidence type="ECO:0000256" key="13">
    <source>
        <dbReference type="SAM" id="Coils"/>
    </source>
</evidence>
<evidence type="ECO:0000313" key="17">
    <source>
        <dbReference type="EMBL" id="QHC50347.1"/>
    </source>
</evidence>
<dbReference type="PANTHER" id="PTHR42859:SF3">
    <property type="entry name" value="ION-TRANSLOCATING OXIDOREDUCTASE COMPLEX SUBUNIT B"/>
    <property type="match status" value="1"/>
</dbReference>
<dbReference type="InterPro" id="IPR017896">
    <property type="entry name" value="4Fe4S_Fe-S-bd"/>
</dbReference>
<keyword evidence="8" id="KW-0249">Electron transport</keyword>
<dbReference type="Pfam" id="PF04060">
    <property type="entry name" value="FeS"/>
    <property type="match status" value="1"/>
</dbReference>
<evidence type="ECO:0000256" key="7">
    <source>
        <dbReference type="ARBA" id="ARBA00022967"/>
    </source>
</evidence>
<keyword evidence="7" id="KW-1278">Translocase</keyword>
<evidence type="ECO:0000256" key="1">
    <source>
        <dbReference type="ARBA" id="ARBA00022448"/>
    </source>
</evidence>
<organism evidence="17 18">
    <name type="scientific">Billgrantia tianxiuensis</name>
    <dbReference type="NCBI Taxonomy" id="2497861"/>
    <lineage>
        <taxon>Bacteria</taxon>
        <taxon>Pseudomonadati</taxon>
        <taxon>Pseudomonadota</taxon>
        <taxon>Gammaproteobacteria</taxon>
        <taxon>Oceanospirillales</taxon>
        <taxon>Halomonadaceae</taxon>
        <taxon>Billgrantia</taxon>
    </lineage>
</organism>
<dbReference type="SUPFAM" id="SSF54862">
    <property type="entry name" value="4Fe-4S ferredoxins"/>
    <property type="match status" value="1"/>
</dbReference>
<feature type="domain" description="4Fe-4S ferredoxin-type" evidence="15">
    <location>
        <begin position="75"/>
        <end position="104"/>
    </location>
</feature>
<dbReference type="PROSITE" id="PS00198">
    <property type="entry name" value="4FE4S_FER_1"/>
    <property type="match status" value="1"/>
</dbReference>
<dbReference type="RefSeq" id="WP_159552503.1">
    <property type="nucleotide sequence ID" value="NZ_CP035042.1"/>
</dbReference>